<feature type="region of interest" description="Disordered" evidence="1">
    <location>
        <begin position="1"/>
        <end position="63"/>
    </location>
</feature>
<dbReference type="AlphaFoldDB" id="A0A2V4US58"/>
<comment type="caution">
    <text evidence="3">The sequence shown here is derived from an EMBL/GenBank/DDBJ whole genome shotgun (WGS) entry which is preliminary data.</text>
</comment>
<feature type="compositionally biased region" description="Low complexity" evidence="1">
    <location>
        <begin position="52"/>
        <end position="63"/>
    </location>
</feature>
<feature type="transmembrane region" description="Helical" evidence="2">
    <location>
        <begin position="124"/>
        <end position="150"/>
    </location>
</feature>
<feature type="transmembrane region" description="Helical" evidence="2">
    <location>
        <begin position="80"/>
        <end position="103"/>
    </location>
</feature>
<keyword evidence="2" id="KW-1133">Transmembrane helix</keyword>
<protein>
    <submittedName>
        <fullName evidence="3">Putative membrane protein</fullName>
    </submittedName>
</protein>
<feature type="transmembrane region" description="Helical" evidence="2">
    <location>
        <begin position="156"/>
        <end position="180"/>
    </location>
</feature>
<keyword evidence="4" id="KW-1185">Reference proteome</keyword>
<dbReference type="RefSeq" id="WP_245905662.1">
    <property type="nucleotide sequence ID" value="NZ_QJSU01000004.1"/>
</dbReference>
<reference evidence="3 4" key="1">
    <citation type="submission" date="2018-06" db="EMBL/GenBank/DDBJ databases">
        <title>Genomic Encyclopedia of Type Strains, Phase III (KMG-III): the genomes of soil and plant-associated and newly described type strains.</title>
        <authorList>
            <person name="Whitman W."/>
        </authorList>
    </citation>
    <scope>NUCLEOTIDE SEQUENCE [LARGE SCALE GENOMIC DNA]</scope>
    <source>
        <strain evidence="3 4">CECT 5889</strain>
    </source>
</reference>
<evidence type="ECO:0000256" key="2">
    <source>
        <dbReference type="SAM" id="Phobius"/>
    </source>
</evidence>
<evidence type="ECO:0000313" key="4">
    <source>
        <dbReference type="Proteomes" id="UP000247746"/>
    </source>
</evidence>
<gene>
    <name evidence="3" type="ORF">DFP82_104158</name>
</gene>
<keyword evidence="2" id="KW-0812">Transmembrane</keyword>
<sequence length="196" mass="22401">MNHSPNHNSDDRLQKQTKTADNSHHESGGASFNNEGFNGERSDYSVSQQRQDNTMSDSMNNDNMYNDKRRSLTTYNHITYFLYVISYFTAGLLWIVPIVMNYAKRHDADGTWLATHFDWQIKTFWYSIVLFVIGIMIITFALGGFGVSMLADSGHIAIGSLLLAAFGFLIMIFTFVWHLYRIVRGWIALTDGRPVP</sequence>
<evidence type="ECO:0000256" key="1">
    <source>
        <dbReference type="SAM" id="MobiDB-lite"/>
    </source>
</evidence>
<evidence type="ECO:0000313" key="3">
    <source>
        <dbReference type="EMBL" id="PYE39346.1"/>
    </source>
</evidence>
<name>A0A2V4US58_9GAMM</name>
<proteinExistence type="predicted"/>
<accession>A0A2V4US58</accession>
<keyword evidence="2" id="KW-0472">Membrane</keyword>
<dbReference type="EMBL" id="QJSU01000004">
    <property type="protein sequence ID" value="PYE39346.1"/>
    <property type="molecule type" value="Genomic_DNA"/>
</dbReference>
<organism evidence="3 4">
    <name type="scientific">Psychrobacter fozii</name>
    <dbReference type="NCBI Taxonomy" id="198480"/>
    <lineage>
        <taxon>Bacteria</taxon>
        <taxon>Pseudomonadati</taxon>
        <taxon>Pseudomonadota</taxon>
        <taxon>Gammaproteobacteria</taxon>
        <taxon>Moraxellales</taxon>
        <taxon>Moraxellaceae</taxon>
        <taxon>Psychrobacter</taxon>
    </lineage>
</organism>
<dbReference type="Proteomes" id="UP000247746">
    <property type="component" value="Unassembled WGS sequence"/>
</dbReference>